<evidence type="ECO:0000256" key="5">
    <source>
        <dbReference type="ARBA" id="ARBA00035298"/>
    </source>
</evidence>
<keyword evidence="6" id="KW-0472">Membrane</keyword>
<dbReference type="InterPro" id="IPR002900">
    <property type="entry name" value="DUF38/FTH_CAE_spp"/>
</dbReference>
<protein>
    <recommendedName>
        <fullName evidence="5">Ubiquitin-ribosomal protein eL40 fusion protein</fullName>
    </recommendedName>
</protein>
<name>A0AAE9JP58_CAEBR</name>
<dbReference type="GO" id="GO:0005737">
    <property type="term" value="C:cytoplasm"/>
    <property type="evidence" value="ECO:0007669"/>
    <property type="project" value="UniProtKB-SubCell"/>
</dbReference>
<keyword evidence="9" id="KW-1185">Reference proteome</keyword>
<organism evidence="8 9">
    <name type="scientific">Caenorhabditis briggsae</name>
    <dbReference type="NCBI Taxonomy" id="6238"/>
    <lineage>
        <taxon>Eukaryota</taxon>
        <taxon>Metazoa</taxon>
        <taxon>Ecdysozoa</taxon>
        <taxon>Nematoda</taxon>
        <taxon>Chromadorea</taxon>
        <taxon>Rhabditida</taxon>
        <taxon>Rhabditina</taxon>
        <taxon>Rhabditomorpha</taxon>
        <taxon>Rhabditoidea</taxon>
        <taxon>Rhabditidae</taxon>
        <taxon>Peloderinae</taxon>
        <taxon>Caenorhabditis</taxon>
    </lineage>
</organism>
<feature type="domain" description="Large ribosomal subunit protein eL40" evidence="7">
    <location>
        <begin position="2"/>
        <end position="53"/>
    </location>
</feature>
<dbReference type="GO" id="GO:0006412">
    <property type="term" value="P:translation"/>
    <property type="evidence" value="ECO:0007669"/>
    <property type="project" value="InterPro"/>
</dbReference>
<evidence type="ECO:0000256" key="2">
    <source>
        <dbReference type="ARBA" id="ARBA00022490"/>
    </source>
</evidence>
<dbReference type="Pfam" id="PF01827">
    <property type="entry name" value="FTH"/>
    <property type="match status" value="1"/>
</dbReference>
<dbReference type="GO" id="GO:0003735">
    <property type="term" value="F:structural constituent of ribosome"/>
    <property type="evidence" value="ECO:0007669"/>
    <property type="project" value="InterPro"/>
</dbReference>
<evidence type="ECO:0000256" key="6">
    <source>
        <dbReference type="SAM" id="Phobius"/>
    </source>
</evidence>
<feature type="transmembrane region" description="Helical" evidence="6">
    <location>
        <begin position="82"/>
        <end position="104"/>
    </location>
</feature>
<dbReference type="InterPro" id="IPR001975">
    <property type="entry name" value="Ribosomal_eL40_dom"/>
</dbReference>
<dbReference type="EMBL" id="CP092624">
    <property type="protein sequence ID" value="UMM38042.1"/>
    <property type="molecule type" value="Genomic_DNA"/>
</dbReference>
<evidence type="ECO:0000256" key="4">
    <source>
        <dbReference type="ARBA" id="ARBA00023274"/>
    </source>
</evidence>
<dbReference type="Gene3D" id="4.10.1060.50">
    <property type="match status" value="1"/>
</dbReference>
<dbReference type="FunFam" id="4.10.1060.50:FF:000001">
    <property type="entry name" value="ubiquitin-60S ribosomal protein L40"/>
    <property type="match status" value="1"/>
</dbReference>
<dbReference type="PANTHER" id="PTHR23014">
    <property type="entry name" value="F-BOX A PROTEIN"/>
    <property type="match status" value="1"/>
</dbReference>
<dbReference type="SMART" id="SM01377">
    <property type="entry name" value="Ribosomal_L40e"/>
    <property type="match status" value="1"/>
</dbReference>
<dbReference type="GO" id="GO:1990904">
    <property type="term" value="C:ribonucleoprotein complex"/>
    <property type="evidence" value="ECO:0007669"/>
    <property type="project" value="UniProtKB-KW"/>
</dbReference>
<evidence type="ECO:0000259" key="7">
    <source>
        <dbReference type="SMART" id="SM01377"/>
    </source>
</evidence>
<dbReference type="PANTHER" id="PTHR23014:SF1">
    <property type="entry name" value="DUF38 DOMAIN-CONTAINING PROTEIN-RELATED"/>
    <property type="match status" value="1"/>
</dbReference>
<keyword evidence="6" id="KW-1133">Transmembrane helix</keyword>
<evidence type="ECO:0000256" key="1">
    <source>
        <dbReference type="ARBA" id="ARBA00004496"/>
    </source>
</evidence>
<keyword evidence="3" id="KW-0689">Ribosomal protein</keyword>
<sequence>MAFTPTLVKLAESYRSDKMVCRKCYARLPKGATNCRKSKCGHSSDLRKKKEIKSPVPGFQTPNEHLPPQSCTIIVKSPDDVIWLNVFTCVPSVFVMLIATMVHFSKFIKFPNQFFNELEDLAIYFARRKARFHCLYGSERLDIDFKQFGEDTAMDFVRLMYLDDGITVDVIRLLSLEMWKTENFDGEGIRLWIKVEEITLEMLENIRKVFISSPFFSIRLHCKNHFEKSIFPETFGGFQPLSNPSRVKKSEVWPIPNGKNRFFGYRFDGNDVFFTSFSFEKIAEKAGVSDDLLQDIWKLSIKPIDNILSLKVFENNLIMEILLKHLALFEIQILRKVSAGIRKCVDTVKPDTYIHNIGISFDDFGSIGYDIQLSAQYHFQTDRMVSTRQEELKIILEFIFPKILFFNFAHDTSKVEENGTIRPIDFSEDRKFLELNEISKMKAWMDSEEIYCATYRIITEIQNFEIAHLKKGEILVENVSSEDVAYLKEKFLQNQRLEKFQIFFKNCQINGEIYNLLGSPFKITEHFSICVVHRHEIIKTFGAKVIPLDKLDIVNQPTGKTPYHTMNYEYHEVKMLEQNYCWILKYPDSKPKK</sequence>
<keyword evidence="4" id="KW-0687">Ribonucleoprotein</keyword>
<dbReference type="Proteomes" id="UP000829354">
    <property type="component" value="Chromosome V"/>
</dbReference>
<comment type="subcellular location">
    <subcellularLocation>
        <location evidence="1">Cytoplasm</location>
    </subcellularLocation>
</comment>
<dbReference type="AlphaFoldDB" id="A0AAE9JP58"/>
<gene>
    <name evidence="8" type="ORF">L5515_009616</name>
</gene>
<evidence type="ECO:0000313" key="8">
    <source>
        <dbReference type="EMBL" id="UMM38042.1"/>
    </source>
</evidence>
<proteinExistence type="predicted"/>
<evidence type="ECO:0000256" key="3">
    <source>
        <dbReference type="ARBA" id="ARBA00022980"/>
    </source>
</evidence>
<dbReference type="InterPro" id="IPR038587">
    <property type="entry name" value="Ribosomal_eL40_sf"/>
</dbReference>
<keyword evidence="6" id="KW-0812">Transmembrane</keyword>
<reference evidence="8 9" key="1">
    <citation type="submission" date="2022-04" db="EMBL/GenBank/DDBJ databases">
        <title>Chromosome-level reference genomes for two strains of Caenorhabditis briggsae: an improved platform for comparative genomics.</title>
        <authorList>
            <person name="Stevens L."/>
            <person name="Andersen E."/>
        </authorList>
    </citation>
    <scope>NUCLEOTIDE SEQUENCE [LARGE SCALE GENOMIC DNA]</scope>
    <source>
        <strain evidence="8">VX34</strain>
        <tissue evidence="8">Whole-organism</tissue>
    </source>
</reference>
<dbReference type="GO" id="GO:0005840">
    <property type="term" value="C:ribosome"/>
    <property type="evidence" value="ECO:0007669"/>
    <property type="project" value="UniProtKB-KW"/>
</dbReference>
<dbReference type="InterPro" id="IPR011332">
    <property type="entry name" value="Ribosomal_zn-bd"/>
</dbReference>
<dbReference type="SUPFAM" id="SSF57829">
    <property type="entry name" value="Zn-binding ribosomal proteins"/>
    <property type="match status" value="1"/>
</dbReference>
<evidence type="ECO:0000313" key="9">
    <source>
        <dbReference type="Proteomes" id="UP000829354"/>
    </source>
</evidence>
<keyword evidence="2" id="KW-0963">Cytoplasm</keyword>
<accession>A0AAE9JP58</accession>
<dbReference type="Pfam" id="PF01020">
    <property type="entry name" value="Ribosomal_L40e"/>
    <property type="match status" value="1"/>
</dbReference>